<dbReference type="EMBL" id="BOOO01000016">
    <property type="protein sequence ID" value="GII29845.1"/>
    <property type="molecule type" value="Genomic_DNA"/>
</dbReference>
<accession>A0A8J3TMP0</accession>
<gene>
    <name evidence="1" type="ORF">Pmi06nite_32870</name>
</gene>
<keyword evidence="2" id="KW-1185">Reference proteome</keyword>
<evidence type="ECO:0000313" key="2">
    <source>
        <dbReference type="Proteomes" id="UP000650628"/>
    </source>
</evidence>
<sequence length="114" mass="12283">MGSSPTGGTVSAKHEQARDQQTCGHGLICFVQRSTAVTGLLRRAVPPACPGLLWSIGVMHITHRETAAGVSQHKINKSRRDSSLPAGKLVVMSALMGSIGRPRRDFRGMIFYRA</sequence>
<organism evidence="1 2">
    <name type="scientific">Planotetraspora mira</name>
    <dbReference type="NCBI Taxonomy" id="58121"/>
    <lineage>
        <taxon>Bacteria</taxon>
        <taxon>Bacillati</taxon>
        <taxon>Actinomycetota</taxon>
        <taxon>Actinomycetes</taxon>
        <taxon>Streptosporangiales</taxon>
        <taxon>Streptosporangiaceae</taxon>
        <taxon>Planotetraspora</taxon>
    </lineage>
</organism>
<dbReference type="Proteomes" id="UP000650628">
    <property type="component" value="Unassembled WGS sequence"/>
</dbReference>
<protein>
    <submittedName>
        <fullName evidence="1">Uncharacterized protein</fullName>
    </submittedName>
</protein>
<comment type="caution">
    <text evidence="1">The sequence shown here is derived from an EMBL/GenBank/DDBJ whole genome shotgun (WGS) entry which is preliminary data.</text>
</comment>
<name>A0A8J3TMP0_9ACTN</name>
<dbReference type="AlphaFoldDB" id="A0A8J3TMP0"/>
<evidence type="ECO:0000313" key="1">
    <source>
        <dbReference type="EMBL" id="GII29845.1"/>
    </source>
</evidence>
<proteinExistence type="predicted"/>
<reference evidence="1 2" key="1">
    <citation type="submission" date="2021-01" db="EMBL/GenBank/DDBJ databases">
        <title>Whole genome shotgun sequence of Planotetraspora mira NBRC 15435.</title>
        <authorList>
            <person name="Komaki H."/>
            <person name="Tamura T."/>
        </authorList>
    </citation>
    <scope>NUCLEOTIDE SEQUENCE [LARGE SCALE GENOMIC DNA]</scope>
    <source>
        <strain evidence="1 2">NBRC 15435</strain>
    </source>
</reference>